<dbReference type="PANTHER" id="PTHR13017:SF0">
    <property type="entry name" value="METHENYLTETRAHYDROFOLATE SYNTHASE DOMAIN-CONTAINING PROTEIN"/>
    <property type="match status" value="1"/>
</dbReference>
<dbReference type="EMBL" id="JBGEHV010000014">
    <property type="protein sequence ID" value="MEY8039790.1"/>
    <property type="molecule type" value="Genomic_DNA"/>
</dbReference>
<evidence type="ECO:0000313" key="1">
    <source>
        <dbReference type="EMBL" id="MEY8039790.1"/>
    </source>
</evidence>
<protein>
    <submittedName>
        <fullName evidence="1">5-formyltetrahydrofolate cyclo-ligase</fullName>
    </submittedName>
</protein>
<dbReference type="Pfam" id="PF01812">
    <property type="entry name" value="5-FTHF_cyc-lig"/>
    <property type="match status" value="1"/>
</dbReference>
<evidence type="ECO:0000313" key="2">
    <source>
        <dbReference type="Proteomes" id="UP001564626"/>
    </source>
</evidence>
<dbReference type="PANTHER" id="PTHR13017">
    <property type="entry name" value="5-FORMYLTETRAHYDROFOLATE CYCLO-LIGASE-RELATED"/>
    <property type="match status" value="1"/>
</dbReference>
<reference evidence="1 2" key="1">
    <citation type="submission" date="2024-08" db="EMBL/GenBank/DDBJ databases">
        <title>Genome mining of Saccharopolyspora cebuensis PGLac3 from Nigerian medicinal plant.</title>
        <authorList>
            <person name="Ezeobiora C.E."/>
            <person name="Igbokwe N.H."/>
            <person name="Amin D.H."/>
            <person name="Mendie U.E."/>
        </authorList>
    </citation>
    <scope>NUCLEOTIDE SEQUENCE [LARGE SCALE GENOMIC DNA]</scope>
    <source>
        <strain evidence="1 2">PGLac3</strain>
    </source>
</reference>
<dbReference type="RefSeq" id="WP_345364986.1">
    <property type="nucleotide sequence ID" value="NZ_BAABII010000012.1"/>
</dbReference>
<gene>
    <name evidence="1" type="ORF">AB8O55_10320</name>
</gene>
<organism evidence="1 2">
    <name type="scientific">Saccharopolyspora cebuensis</name>
    <dbReference type="NCBI Taxonomy" id="418759"/>
    <lineage>
        <taxon>Bacteria</taxon>
        <taxon>Bacillati</taxon>
        <taxon>Actinomycetota</taxon>
        <taxon>Actinomycetes</taxon>
        <taxon>Pseudonocardiales</taxon>
        <taxon>Pseudonocardiaceae</taxon>
        <taxon>Saccharopolyspora</taxon>
    </lineage>
</organism>
<dbReference type="SUPFAM" id="SSF100950">
    <property type="entry name" value="NagB/RpiA/CoA transferase-like"/>
    <property type="match status" value="1"/>
</dbReference>
<comment type="caution">
    <text evidence="1">The sequence shown here is derived from an EMBL/GenBank/DDBJ whole genome shotgun (WGS) entry which is preliminary data.</text>
</comment>
<dbReference type="Gene3D" id="3.40.50.10420">
    <property type="entry name" value="NagB/RpiA/CoA transferase-like"/>
    <property type="match status" value="1"/>
</dbReference>
<accession>A0ABV4CFD1</accession>
<dbReference type="InterPro" id="IPR037171">
    <property type="entry name" value="NagB/RpiA_transferase-like"/>
</dbReference>
<name>A0ABV4CFD1_9PSEU</name>
<dbReference type="InterPro" id="IPR024185">
    <property type="entry name" value="FTHF_cligase-like_sf"/>
</dbReference>
<dbReference type="InterPro" id="IPR002698">
    <property type="entry name" value="FTHF_cligase"/>
</dbReference>
<keyword evidence="2" id="KW-1185">Reference proteome</keyword>
<proteinExistence type="predicted"/>
<sequence length="244" mass="26610">MVVRDAGLDAVDAAKQAVRERVWQALRDAGAARFPGARGRIPNFTGAEAAARLLDEQDWWRSARTVKANPDSPQLPVRAAVLDRGALLYVAVPELREPRPFVRLEPAGLPVPPKRAAAKDRALELGTPVAVAELDRLDVVVCGTVAVDRRGARIGKGGGFADLEFGLLVEAGLVDERTTIATTVHPLQVLDEELPETEHDFRVDVIVTPDEVLRTPEPRRGPGILWHHLDEGKIRAIPALAERR</sequence>
<dbReference type="Proteomes" id="UP001564626">
    <property type="component" value="Unassembled WGS sequence"/>
</dbReference>